<dbReference type="AlphaFoldDB" id="A0A5C4T7U3"/>
<reference evidence="1 2" key="1">
    <citation type="submission" date="2019-05" db="EMBL/GenBank/DDBJ databases">
        <title>We sequenced the genome of Paenibacillus hemerocallicola KCTC 33185 for further insight into its adaptation and study the phylogeny of Paenibacillus.</title>
        <authorList>
            <person name="Narsing Rao M.P."/>
        </authorList>
    </citation>
    <scope>NUCLEOTIDE SEQUENCE [LARGE SCALE GENOMIC DNA]</scope>
    <source>
        <strain evidence="1 2">KCTC 33185</strain>
    </source>
</reference>
<keyword evidence="2" id="KW-1185">Reference proteome</keyword>
<dbReference type="RefSeq" id="WP_139603297.1">
    <property type="nucleotide sequence ID" value="NZ_VDCQ01000021.1"/>
</dbReference>
<dbReference type="EMBL" id="VDCQ01000021">
    <property type="protein sequence ID" value="TNJ65173.1"/>
    <property type="molecule type" value="Genomic_DNA"/>
</dbReference>
<dbReference type="InterPro" id="IPR018755">
    <property type="entry name" value="Phage_Mu_Gp48"/>
</dbReference>
<name>A0A5C4T7U3_9BACL</name>
<organism evidence="1 2">
    <name type="scientific">Paenibacillus hemerocallicola</name>
    <dbReference type="NCBI Taxonomy" id="1172614"/>
    <lineage>
        <taxon>Bacteria</taxon>
        <taxon>Bacillati</taxon>
        <taxon>Bacillota</taxon>
        <taxon>Bacilli</taxon>
        <taxon>Bacillales</taxon>
        <taxon>Paenibacillaceae</taxon>
        <taxon>Paenibacillus</taxon>
    </lineage>
</organism>
<evidence type="ECO:0000313" key="2">
    <source>
        <dbReference type="Proteomes" id="UP000307943"/>
    </source>
</evidence>
<proteinExistence type="predicted"/>
<dbReference type="Pfam" id="PF10076">
    <property type="entry name" value="Phage_Mu_Gp48"/>
    <property type="match status" value="1"/>
</dbReference>
<dbReference type="OrthoDB" id="1629754at2"/>
<sequence>MIPIDSVRGRKMASYIPRIYETSRVMGSILQAEGEELERLRQALDGTLDQFFARRVTWGLDLWEEELALSPSPEQPFGERRDRIVSRLRGTGTATSRVIKEVSEAYDNGAIDVIENHAEYAVTIRFVDTLGVPPNIDDLLIAVRAVLPAHLDLLYEFNYFLWGDLDAENWTWSQLDALNLTWDQLEVYG</sequence>
<protein>
    <submittedName>
        <fullName evidence="1">DUF2313 domain-containing protein</fullName>
    </submittedName>
</protein>
<accession>A0A5C4T7U3</accession>
<dbReference type="Proteomes" id="UP000307943">
    <property type="component" value="Unassembled WGS sequence"/>
</dbReference>
<comment type="caution">
    <text evidence="1">The sequence shown here is derived from an EMBL/GenBank/DDBJ whole genome shotgun (WGS) entry which is preliminary data.</text>
</comment>
<gene>
    <name evidence="1" type="ORF">FE784_16380</name>
</gene>
<evidence type="ECO:0000313" key="1">
    <source>
        <dbReference type="EMBL" id="TNJ65173.1"/>
    </source>
</evidence>